<proteinExistence type="predicted"/>
<gene>
    <name evidence="3" type="ORF">MERR_LOCUS7058</name>
</gene>
<organism evidence="3 4">
    <name type="scientific">Microthlaspi erraticum</name>
    <dbReference type="NCBI Taxonomy" id="1685480"/>
    <lineage>
        <taxon>Eukaryota</taxon>
        <taxon>Viridiplantae</taxon>
        <taxon>Streptophyta</taxon>
        <taxon>Embryophyta</taxon>
        <taxon>Tracheophyta</taxon>
        <taxon>Spermatophyta</taxon>
        <taxon>Magnoliopsida</taxon>
        <taxon>eudicotyledons</taxon>
        <taxon>Gunneridae</taxon>
        <taxon>Pentapetalae</taxon>
        <taxon>rosids</taxon>
        <taxon>malvids</taxon>
        <taxon>Brassicales</taxon>
        <taxon>Brassicaceae</taxon>
        <taxon>Coluteocarpeae</taxon>
        <taxon>Microthlaspi</taxon>
    </lineage>
</organism>
<evidence type="ECO:0000313" key="4">
    <source>
        <dbReference type="Proteomes" id="UP000467841"/>
    </source>
</evidence>
<dbReference type="Proteomes" id="UP000467841">
    <property type="component" value="Unassembled WGS sequence"/>
</dbReference>
<dbReference type="InterPro" id="IPR036047">
    <property type="entry name" value="F-box-like_dom_sf"/>
</dbReference>
<evidence type="ECO:0000259" key="1">
    <source>
        <dbReference type="Pfam" id="PF00646"/>
    </source>
</evidence>
<dbReference type="Gene3D" id="2.120.10.80">
    <property type="entry name" value="Kelch-type beta propeller"/>
    <property type="match status" value="1"/>
</dbReference>
<dbReference type="EMBL" id="CACVBM020000488">
    <property type="protein sequence ID" value="CAA7019823.1"/>
    <property type="molecule type" value="Genomic_DNA"/>
</dbReference>
<keyword evidence="4" id="KW-1185">Reference proteome</keyword>
<evidence type="ECO:0000313" key="3">
    <source>
        <dbReference type="EMBL" id="CAA7019823.1"/>
    </source>
</evidence>
<protein>
    <submittedName>
        <fullName evidence="3">Uncharacterized protein</fullName>
    </submittedName>
</protein>
<dbReference type="InterPro" id="IPR001810">
    <property type="entry name" value="F-box_dom"/>
</dbReference>
<accession>A0A6D2I105</accession>
<dbReference type="InterPro" id="IPR050354">
    <property type="entry name" value="F-box/kelch-repeat_ARATH"/>
</dbReference>
<dbReference type="SUPFAM" id="SSF117281">
    <property type="entry name" value="Kelch motif"/>
    <property type="match status" value="1"/>
</dbReference>
<dbReference type="InterPro" id="IPR015915">
    <property type="entry name" value="Kelch-typ_b-propeller"/>
</dbReference>
<sequence>MCCCLNDIMSLPPATDEMLVQEDNNSSSSSLSFSSLPKDMVLKCLLRVPRSSHLNVSFVNASFKSLITSREFHQSQSILLRKDSVYVSFTDDEEYDCVYKWFTLRPVEIEDEKKTTEYRLVPVPVPSNGLSYVSAEVIAVGSEIYFVGGETLSDSDYDSSGLWIYDTLSGDLTKGPSMPCPNTICYALGVVEGEIYVIRGGREYGEIQVVAFDTKSRVWSFAWEGNVQKPPSYCASLEGKVYTVDHYGDEVTVYNPKEGKTEETISTIENEGRIRRGDDFLSYVCAVEDVLYACFDWSGFVWFDNKLNVWTRLIISDDDVDDVKALTNQIYVDAMVEYHGKLAVFWQKESEVGEFKDVMCVLIALDRIGERIRGKIDWSGVVATVPTCYKFVHCLGVSH</sequence>
<dbReference type="PANTHER" id="PTHR24414">
    <property type="entry name" value="F-BOX/KELCH-REPEAT PROTEIN SKIP4"/>
    <property type="match status" value="1"/>
</dbReference>
<dbReference type="AlphaFoldDB" id="A0A6D2I105"/>
<feature type="domain" description="FKB95-like N-terminal Kelch" evidence="2">
    <location>
        <begin position="101"/>
        <end position="382"/>
    </location>
</feature>
<dbReference type="Pfam" id="PF25210">
    <property type="entry name" value="Kelch_FKB95"/>
    <property type="match status" value="1"/>
</dbReference>
<dbReference type="InterPro" id="IPR057499">
    <property type="entry name" value="Kelch_FKB95"/>
</dbReference>
<evidence type="ECO:0000259" key="2">
    <source>
        <dbReference type="Pfam" id="PF25210"/>
    </source>
</evidence>
<reference evidence="3" key="1">
    <citation type="submission" date="2020-01" db="EMBL/GenBank/DDBJ databases">
        <authorList>
            <person name="Mishra B."/>
        </authorList>
    </citation>
    <scope>NUCLEOTIDE SEQUENCE [LARGE SCALE GENOMIC DNA]</scope>
</reference>
<dbReference type="PANTHER" id="PTHR24414:SF143">
    <property type="entry name" value="F-BOX DOMAIN-CONTAINING PROTEIN"/>
    <property type="match status" value="1"/>
</dbReference>
<dbReference type="Pfam" id="PF00646">
    <property type="entry name" value="F-box"/>
    <property type="match status" value="1"/>
</dbReference>
<dbReference type="OrthoDB" id="1022638at2759"/>
<feature type="domain" description="F-box" evidence="1">
    <location>
        <begin position="33"/>
        <end position="73"/>
    </location>
</feature>
<comment type="caution">
    <text evidence="3">The sequence shown here is derived from an EMBL/GenBank/DDBJ whole genome shotgun (WGS) entry which is preliminary data.</text>
</comment>
<name>A0A6D2I105_9BRAS</name>
<dbReference type="SUPFAM" id="SSF81383">
    <property type="entry name" value="F-box domain"/>
    <property type="match status" value="1"/>
</dbReference>